<comment type="caution">
    <text evidence="1">The sequence shown here is derived from an EMBL/GenBank/DDBJ whole genome shotgun (WGS) entry which is preliminary data.</text>
</comment>
<keyword evidence="2" id="KW-1185">Reference proteome</keyword>
<gene>
    <name evidence="1" type="ORF">Fmac_033052</name>
</gene>
<dbReference type="Proteomes" id="UP001603857">
    <property type="component" value="Unassembled WGS sequence"/>
</dbReference>
<dbReference type="AlphaFoldDB" id="A0ABD1L6P5"/>
<dbReference type="EMBL" id="JBGMDY010000011">
    <property type="protein sequence ID" value="KAL2319176.1"/>
    <property type="molecule type" value="Genomic_DNA"/>
</dbReference>
<evidence type="ECO:0000313" key="2">
    <source>
        <dbReference type="Proteomes" id="UP001603857"/>
    </source>
</evidence>
<organism evidence="1 2">
    <name type="scientific">Flemingia macrophylla</name>
    <dbReference type="NCBI Taxonomy" id="520843"/>
    <lineage>
        <taxon>Eukaryota</taxon>
        <taxon>Viridiplantae</taxon>
        <taxon>Streptophyta</taxon>
        <taxon>Embryophyta</taxon>
        <taxon>Tracheophyta</taxon>
        <taxon>Spermatophyta</taxon>
        <taxon>Magnoliopsida</taxon>
        <taxon>eudicotyledons</taxon>
        <taxon>Gunneridae</taxon>
        <taxon>Pentapetalae</taxon>
        <taxon>rosids</taxon>
        <taxon>fabids</taxon>
        <taxon>Fabales</taxon>
        <taxon>Fabaceae</taxon>
        <taxon>Papilionoideae</taxon>
        <taxon>50 kb inversion clade</taxon>
        <taxon>NPAAA clade</taxon>
        <taxon>indigoferoid/millettioid clade</taxon>
        <taxon>Phaseoleae</taxon>
        <taxon>Flemingia</taxon>
    </lineage>
</organism>
<accession>A0ABD1L6P5</accession>
<protein>
    <submittedName>
        <fullName evidence="1">Uncharacterized protein</fullName>
    </submittedName>
</protein>
<sequence>MLQIERWWKSHCFFAVVAFAFDGRRLHCNGDNSFTWYMGLFPSFNASDDLMSLLSYCCVQKEQTKRVGAEDAGVEAASNAAD</sequence>
<name>A0ABD1L6P5_9FABA</name>
<proteinExistence type="predicted"/>
<evidence type="ECO:0000313" key="1">
    <source>
        <dbReference type="EMBL" id="KAL2319176.1"/>
    </source>
</evidence>
<reference evidence="1 2" key="1">
    <citation type="submission" date="2024-08" db="EMBL/GenBank/DDBJ databases">
        <title>Insights into the chromosomal genome structure of Flemingia macrophylla.</title>
        <authorList>
            <person name="Ding Y."/>
            <person name="Zhao Y."/>
            <person name="Bi W."/>
            <person name="Wu M."/>
            <person name="Zhao G."/>
            <person name="Gong Y."/>
            <person name="Li W."/>
            <person name="Zhang P."/>
        </authorList>
    </citation>
    <scope>NUCLEOTIDE SEQUENCE [LARGE SCALE GENOMIC DNA]</scope>
    <source>
        <strain evidence="1">DYQJB</strain>
        <tissue evidence="1">Leaf</tissue>
    </source>
</reference>